<comment type="caution">
    <text evidence="11">The sequence shown here is derived from an EMBL/GenBank/DDBJ whole genome shotgun (WGS) entry which is preliminary data.</text>
</comment>
<dbReference type="InterPro" id="IPR027417">
    <property type="entry name" value="P-loop_NTPase"/>
</dbReference>
<keyword evidence="2 11" id="KW-0378">Hydrolase</keyword>
<keyword evidence="3 11" id="KW-0347">Helicase</keyword>
<evidence type="ECO:0000259" key="8">
    <source>
        <dbReference type="PROSITE" id="PS50206"/>
    </source>
</evidence>
<reference evidence="11 12" key="1">
    <citation type="submission" date="2023-04" db="EMBL/GenBank/DDBJ databases">
        <title>Ectobacillus antri isolated from activated sludge.</title>
        <authorList>
            <person name="Yan P."/>
            <person name="Liu X."/>
        </authorList>
    </citation>
    <scope>NUCLEOTIDE SEQUENCE [LARGE SCALE GENOMIC DNA]</scope>
    <source>
        <strain evidence="11 12">C18H</strain>
    </source>
</reference>
<evidence type="ECO:0000259" key="9">
    <source>
        <dbReference type="PROSITE" id="PS51192"/>
    </source>
</evidence>
<dbReference type="InterPro" id="IPR001650">
    <property type="entry name" value="Helicase_C-like"/>
</dbReference>
<feature type="domain" description="Rhodanese" evidence="8">
    <location>
        <begin position="231"/>
        <end position="271"/>
    </location>
</feature>
<evidence type="ECO:0000256" key="7">
    <source>
        <dbReference type="ARBA" id="ARBA00044550"/>
    </source>
</evidence>
<keyword evidence="4" id="KW-0067">ATP-binding</keyword>
<dbReference type="SMART" id="SM00490">
    <property type="entry name" value="HELICc"/>
    <property type="match status" value="1"/>
</dbReference>
<dbReference type="PANTHER" id="PTHR13710:SF84">
    <property type="entry name" value="ATP-DEPENDENT DNA HELICASE RECS-RELATED"/>
    <property type="match status" value="1"/>
</dbReference>
<dbReference type="PROSITE" id="PS50206">
    <property type="entry name" value="RHODANESE_3"/>
    <property type="match status" value="1"/>
</dbReference>
<dbReference type="InterPro" id="IPR002464">
    <property type="entry name" value="DNA/RNA_helicase_DEAH_CS"/>
</dbReference>
<evidence type="ECO:0000256" key="5">
    <source>
        <dbReference type="ARBA" id="ARBA00023125"/>
    </source>
</evidence>
<sequence>MNLEELLYSTFGYKQFRAGQKEIIEDVIKGNNVVAMLPTGGGKSICYQIPGYAKEGLVIVVSPLLALMEDQVNQLRLIGEKRAAAFNSFRTIDERQMILRHIKNYKFLFVSPEMLQLSHFIRVLQRVYISLFVVDEAHCISQWGYDFRPDYQKLRQVISKIGSPPVLALTATATKKVVEDIIESLGLSHVVCHLHSIDRPNIAMQVERVTSIEEKKVRILQYVTKLQGPGIIYCGSRFWSEALATYLRTQGIHGVSHYHGGMEQEDRMLIQQQFLNDQLNIICCTSAFGMGINKPNIRYVIHFQYPINLESYLQEIGRVGRDGASGIAILLWSDNDHDLPLSIIHDELPNPENVKRLFALMQDTEQTDLEYLAWASGLSEQHWRFIRYYLQQENLSPEDHILAKIEERLQSKHKKLDVMKQWLFTDCCRRQYILRMFDERMQQRPENCCDICGINSKEYYRKENQIVKEVSAWQGELAELLGMNYDRKET</sequence>
<evidence type="ECO:0000259" key="10">
    <source>
        <dbReference type="PROSITE" id="PS51194"/>
    </source>
</evidence>
<evidence type="ECO:0000313" key="12">
    <source>
        <dbReference type="Proteomes" id="UP001218246"/>
    </source>
</evidence>
<feature type="domain" description="Helicase C-terminal" evidence="10">
    <location>
        <begin position="218"/>
        <end position="365"/>
    </location>
</feature>
<dbReference type="InterPro" id="IPR004589">
    <property type="entry name" value="DNA_helicase_ATP-dep_RecQ"/>
</dbReference>
<evidence type="ECO:0000256" key="4">
    <source>
        <dbReference type="ARBA" id="ARBA00022840"/>
    </source>
</evidence>
<dbReference type="PROSITE" id="PS00690">
    <property type="entry name" value="DEAH_ATP_HELICASE"/>
    <property type="match status" value="1"/>
</dbReference>
<gene>
    <name evidence="11" type="ORF">P6P90_01845</name>
</gene>
<dbReference type="PANTHER" id="PTHR13710">
    <property type="entry name" value="DNA HELICASE RECQ FAMILY MEMBER"/>
    <property type="match status" value="1"/>
</dbReference>
<dbReference type="Pfam" id="PF00271">
    <property type="entry name" value="Helicase_C"/>
    <property type="match status" value="1"/>
</dbReference>
<dbReference type="InterPro" id="IPR011545">
    <property type="entry name" value="DEAD/DEAH_box_helicase_dom"/>
</dbReference>
<evidence type="ECO:0000256" key="6">
    <source>
        <dbReference type="ARBA" id="ARBA00044535"/>
    </source>
</evidence>
<dbReference type="InterPro" id="IPR001763">
    <property type="entry name" value="Rhodanese-like_dom"/>
</dbReference>
<dbReference type="CDD" id="cd17920">
    <property type="entry name" value="DEXHc_RecQ"/>
    <property type="match status" value="1"/>
</dbReference>
<dbReference type="SUPFAM" id="SSF52540">
    <property type="entry name" value="P-loop containing nucleoside triphosphate hydrolases"/>
    <property type="match status" value="1"/>
</dbReference>
<dbReference type="InterPro" id="IPR032284">
    <property type="entry name" value="RecQ_Zn-bd"/>
</dbReference>
<dbReference type="EMBL" id="JARULN010000001">
    <property type="protein sequence ID" value="MDG5752743.1"/>
    <property type="molecule type" value="Genomic_DNA"/>
</dbReference>
<dbReference type="Pfam" id="PF00270">
    <property type="entry name" value="DEAD"/>
    <property type="match status" value="1"/>
</dbReference>
<keyword evidence="12" id="KW-1185">Reference proteome</keyword>
<protein>
    <recommendedName>
        <fullName evidence="6">ATP-dependent DNA helicase RecQ</fullName>
    </recommendedName>
    <alternativeName>
        <fullName evidence="7">DNA 3'-5' helicase RecQ</fullName>
    </alternativeName>
</protein>
<organism evidence="11 12">
    <name type="scientific">Ectobacillus antri</name>
    <dbReference type="NCBI Taxonomy" id="2486280"/>
    <lineage>
        <taxon>Bacteria</taxon>
        <taxon>Bacillati</taxon>
        <taxon>Bacillota</taxon>
        <taxon>Bacilli</taxon>
        <taxon>Bacillales</taxon>
        <taxon>Bacillaceae</taxon>
        <taxon>Ectobacillus</taxon>
    </lineage>
</organism>
<evidence type="ECO:0000256" key="2">
    <source>
        <dbReference type="ARBA" id="ARBA00022801"/>
    </source>
</evidence>
<keyword evidence="5" id="KW-0238">DNA-binding</keyword>
<proteinExistence type="predicted"/>
<evidence type="ECO:0000256" key="3">
    <source>
        <dbReference type="ARBA" id="ARBA00022806"/>
    </source>
</evidence>
<keyword evidence="1" id="KW-0547">Nucleotide-binding</keyword>
<dbReference type="Proteomes" id="UP001218246">
    <property type="component" value="Unassembled WGS sequence"/>
</dbReference>
<dbReference type="NCBIfam" id="TIGR00614">
    <property type="entry name" value="recQ_fam"/>
    <property type="match status" value="1"/>
</dbReference>
<dbReference type="PROSITE" id="PS51192">
    <property type="entry name" value="HELICASE_ATP_BIND_1"/>
    <property type="match status" value="1"/>
</dbReference>
<dbReference type="GO" id="GO:0016787">
    <property type="term" value="F:hydrolase activity"/>
    <property type="evidence" value="ECO:0007669"/>
    <property type="project" value="UniProtKB-KW"/>
</dbReference>
<feature type="domain" description="Helicase ATP-binding" evidence="9">
    <location>
        <begin position="24"/>
        <end position="191"/>
    </location>
</feature>
<accession>A0ABT6H0N3</accession>
<evidence type="ECO:0000313" key="11">
    <source>
        <dbReference type="EMBL" id="MDG5752743.1"/>
    </source>
</evidence>
<dbReference type="InterPro" id="IPR014001">
    <property type="entry name" value="Helicase_ATP-bd"/>
</dbReference>
<dbReference type="RefSeq" id="WP_124563853.1">
    <property type="nucleotide sequence ID" value="NZ_JARRRY010000001.1"/>
</dbReference>
<dbReference type="SMART" id="SM00487">
    <property type="entry name" value="DEXDc"/>
    <property type="match status" value="1"/>
</dbReference>
<dbReference type="Gene3D" id="3.40.50.300">
    <property type="entry name" value="P-loop containing nucleotide triphosphate hydrolases"/>
    <property type="match status" value="2"/>
</dbReference>
<dbReference type="GO" id="GO:0003678">
    <property type="term" value="F:DNA helicase activity"/>
    <property type="evidence" value="ECO:0007669"/>
    <property type="project" value="UniProtKB-EC"/>
</dbReference>
<dbReference type="PROSITE" id="PS51194">
    <property type="entry name" value="HELICASE_CTER"/>
    <property type="match status" value="1"/>
</dbReference>
<name>A0ABT6H0N3_9BACI</name>
<dbReference type="Pfam" id="PF16124">
    <property type="entry name" value="RecQ_Zn_bind"/>
    <property type="match status" value="1"/>
</dbReference>
<evidence type="ECO:0000256" key="1">
    <source>
        <dbReference type="ARBA" id="ARBA00022741"/>
    </source>
</evidence>